<dbReference type="RefSeq" id="WP_256608644.1">
    <property type="nucleotide sequence ID" value="NZ_JANIBL010000097.1"/>
</dbReference>
<reference evidence="1 2" key="1">
    <citation type="submission" date="2022-07" db="EMBL/GenBank/DDBJ databases">
        <title>Methylomonas rivi sp. nov., Methylomonas rosea sp. nov., Methylomonas aureus sp. nov. and Methylomonas subterranea sp. nov., four novel methanotrophs isolated from a freshwater creek and the deep terrestrial subsurface.</title>
        <authorList>
            <person name="Abin C."/>
            <person name="Sankaranarayanan K."/>
            <person name="Garner C."/>
            <person name="Sindelar R."/>
            <person name="Kotary K."/>
            <person name="Garner R."/>
            <person name="Barclay S."/>
            <person name="Lawson P."/>
            <person name="Krumholz L."/>
        </authorList>
    </citation>
    <scope>NUCLEOTIDE SEQUENCE [LARGE SCALE GENOMIC DNA]</scope>
    <source>
        <strain evidence="1 2">WSC-7</strain>
    </source>
</reference>
<dbReference type="Proteomes" id="UP001524570">
    <property type="component" value="Unassembled WGS sequence"/>
</dbReference>
<proteinExistence type="predicted"/>
<dbReference type="EMBL" id="JANIBL010000097">
    <property type="protein sequence ID" value="MCQ8119822.1"/>
    <property type="molecule type" value="Genomic_DNA"/>
</dbReference>
<protein>
    <submittedName>
        <fullName evidence="1">Uncharacterized protein</fullName>
    </submittedName>
</protein>
<sequence>MNMQTVVGNTLLAAKNRITTLQTIVKNNQLSMGDRSSAHAQRQQIAASNKMTQAEFLLLFPTAPVDTDFVTENAEIAAKQTALAAAIAARPPVDPGSNYYNTNIIPLQSKISELQANKERAISAYTRQAQKPERALTDAEFAQLYPTPSLVAEQTAIAAAQTECNTLSAFLKSGPYPNYPAMYDIDLLTGTAVSYP</sequence>
<evidence type="ECO:0000313" key="2">
    <source>
        <dbReference type="Proteomes" id="UP001524570"/>
    </source>
</evidence>
<keyword evidence="2" id="KW-1185">Reference proteome</keyword>
<accession>A0ABT1TZF9</accession>
<organism evidence="1 2">
    <name type="scientific">Methylomonas rosea</name>
    <dbReference type="NCBI Taxonomy" id="2952227"/>
    <lineage>
        <taxon>Bacteria</taxon>
        <taxon>Pseudomonadati</taxon>
        <taxon>Pseudomonadota</taxon>
        <taxon>Gammaproteobacteria</taxon>
        <taxon>Methylococcales</taxon>
        <taxon>Methylococcaceae</taxon>
        <taxon>Methylomonas</taxon>
    </lineage>
</organism>
<name>A0ABT1TZF9_9GAMM</name>
<gene>
    <name evidence="1" type="ORF">NP589_20560</name>
</gene>
<evidence type="ECO:0000313" key="1">
    <source>
        <dbReference type="EMBL" id="MCQ8119822.1"/>
    </source>
</evidence>
<comment type="caution">
    <text evidence="1">The sequence shown here is derived from an EMBL/GenBank/DDBJ whole genome shotgun (WGS) entry which is preliminary data.</text>
</comment>